<evidence type="ECO:0000256" key="12">
    <source>
        <dbReference type="ARBA" id="ARBA00022777"/>
    </source>
</evidence>
<evidence type="ECO:0000256" key="1">
    <source>
        <dbReference type="ARBA" id="ARBA00000085"/>
    </source>
</evidence>
<evidence type="ECO:0000256" key="7">
    <source>
        <dbReference type="ARBA" id="ARBA00022553"/>
    </source>
</evidence>
<keyword evidence="10" id="KW-0812">Transmembrane</keyword>
<dbReference type="InterPro" id="IPR000014">
    <property type="entry name" value="PAS"/>
</dbReference>
<evidence type="ECO:0000313" key="21">
    <source>
        <dbReference type="EMBL" id="MDR4126128.1"/>
    </source>
</evidence>
<evidence type="ECO:0000256" key="9">
    <source>
        <dbReference type="ARBA" id="ARBA00022679"/>
    </source>
</evidence>
<dbReference type="InterPro" id="IPR004358">
    <property type="entry name" value="Sig_transdc_His_kin-like_C"/>
</dbReference>
<dbReference type="PROSITE" id="PS50109">
    <property type="entry name" value="HIS_KIN"/>
    <property type="match status" value="1"/>
</dbReference>
<keyword evidence="12 21" id="KW-0418">Kinase</keyword>
<keyword evidence="7" id="KW-0597">Phosphoprotein</keyword>
<dbReference type="SUPFAM" id="SSF55785">
    <property type="entry name" value="PYP-like sensor domain (PAS domain)"/>
    <property type="match status" value="1"/>
</dbReference>
<dbReference type="Pfam" id="PF11808">
    <property type="entry name" value="PhoR"/>
    <property type="match status" value="1"/>
</dbReference>
<keyword evidence="11" id="KW-0547">Nucleotide-binding</keyword>
<dbReference type="Proteomes" id="UP001232156">
    <property type="component" value="Unassembled WGS sequence"/>
</dbReference>
<evidence type="ECO:0000256" key="10">
    <source>
        <dbReference type="ARBA" id="ARBA00022692"/>
    </source>
</evidence>
<dbReference type="SUPFAM" id="SSF55874">
    <property type="entry name" value="ATPase domain of HSP90 chaperone/DNA topoisomerase II/histidine kinase"/>
    <property type="match status" value="1"/>
</dbReference>
<gene>
    <name evidence="21" type="primary">phoR</name>
    <name evidence="21" type="ORF">Q8947_09050</name>
</gene>
<dbReference type="Pfam" id="PF02518">
    <property type="entry name" value="HATPase_c"/>
    <property type="match status" value="1"/>
</dbReference>
<proteinExistence type="predicted"/>
<organism evidence="21 22">
    <name type="scientific">Yanghanlia caeni</name>
    <dbReference type="NCBI Taxonomy" id="3064283"/>
    <lineage>
        <taxon>Bacteria</taxon>
        <taxon>Pseudomonadati</taxon>
        <taxon>Pseudomonadota</taxon>
        <taxon>Betaproteobacteria</taxon>
        <taxon>Burkholderiales</taxon>
        <taxon>Alcaligenaceae</taxon>
        <taxon>Yanghanlia</taxon>
    </lineage>
</organism>
<evidence type="ECO:0000256" key="6">
    <source>
        <dbReference type="ARBA" id="ARBA00022475"/>
    </source>
</evidence>
<dbReference type="CDD" id="cd00130">
    <property type="entry name" value="PAS"/>
    <property type="match status" value="1"/>
</dbReference>
<comment type="subcellular location">
    <subcellularLocation>
        <location evidence="2">Cell membrane</location>
    </subcellularLocation>
</comment>
<keyword evidence="8" id="KW-0592">Phosphate transport</keyword>
<dbReference type="EC" id="2.7.13.3" evidence="3"/>
<evidence type="ECO:0000259" key="19">
    <source>
        <dbReference type="PROSITE" id="PS50109"/>
    </source>
</evidence>
<dbReference type="NCBIfam" id="TIGR02966">
    <property type="entry name" value="phoR_proteo"/>
    <property type="match status" value="1"/>
</dbReference>
<comment type="catalytic activity">
    <reaction evidence="1">
        <text>ATP + protein L-histidine = ADP + protein N-phospho-L-histidine.</text>
        <dbReference type="EC" id="2.7.13.3"/>
    </reaction>
</comment>
<dbReference type="Pfam" id="PF00989">
    <property type="entry name" value="PAS"/>
    <property type="match status" value="1"/>
</dbReference>
<evidence type="ECO:0000256" key="4">
    <source>
        <dbReference type="ARBA" id="ARBA00019665"/>
    </source>
</evidence>
<evidence type="ECO:0000256" key="15">
    <source>
        <dbReference type="ARBA" id="ARBA00023012"/>
    </source>
</evidence>
<evidence type="ECO:0000256" key="2">
    <source>
        <dbReference type="ARBA" id="ARBA00004236"/>
    </source>
</evidence>
<evidence type="ECO:0000256" key="14">
    <source>
        <dbReference type="ARBA" id="ARBA00022989"/>
    </source>
</evidence>
<dbReference type="InterPro" id="IPR003594">
    <property type="entry name" value="HATPase_dom"/>
</dbReference>
<feature type="coiled-coil region" evidence="18">
    <location>
        <begin position="71"/>
        <end position="98"/>
    </location>
</feature>
<sequence length="436" mass="48245">MTKTLISVLLWALAGYVMGAGFGANVGWSVFTFGLLLMIFVSGLQLSRVSRWAADIESPPPPSVGPWDDVLSQIYRKLRRDREQIAQLKLDIRRMLQAAEALPDGAATLDGQMQLTWCNRSARKHLGLKPKADIGHSIFNIVRHPEFARYARQNDWSEPVEMHVASGDQSLTLLVQLVNYGIDRYLLVSRDITQLERLETTRKDFVANVSHELRTPLTVLSGFLETLQDMPPDSLTSEQRKHYVELMSEQAARMEAIVSDLLTLSTLESTPVAEPEPVDMSALVHTALQQGRVLSRDQHVFVEHCEPELQLLGVAPELASAVSNLITNAVRYTPKDGTITVSWYRDDDGSAVFSVQDTGIGISPKDLPRVTERFYRADRGRSRATGGTGLGLAITKHVAMRHDAELRIQSRYGSGSTFSLVFPARRIAAAANDGAA</sequence>
<evidence type="ECO:0000313" key="22">
    <source>
        <dbReference type="Proteomes" id="UP001232156"/>
    </source>
</evidence>
<dbReference type="Gene3D" id="3.30.565.10">
    <property type="entry name" value="Histidine kinase-like ATPase, C-terminal domain"/>
    <property type="match status" value="1"/>
</dbReference>
<dbReference type="PRINTS" id="PR00344">
    <property type="entry name" value="BCTRLSENSOR"/>
</dbReference>
<dbReference type="PANTHER" id="PTHR45453:SF1">
    <property type="entry name" value="PHOSPHATE REGULON SENSOR PROTEIN PHOR"/>
    <property type="match status" value="1"/>
</dbReference>
<dbReference type="InterPro" id="IPR021766">
    <property type="entry name" value="PhoR_N"/>
</dbReference>
<dbReference type="GO" id="GO:0016301">
    <property type="term" value="F:kinase activity"/>
    <property type="evidence" value="ECO:0007669"/>
    <property type="project" value="UniProtKB-KW"/>
</dbReference>
<dbReference type="CDD" id="cd00082">
    <property type="entry name" value="HisKA"/>
    <property type="match status" value="1"/>
</dbReference>
<feature type="domain" description="PAS" evidence="20">
    <location>
        <begin position="91"/>
        <end position="146"/>
    </location>
</feature>
<evidence type="ECO:0000256" key="3">
    <source>
        <dbReference type="ARBA" id="ARBA00012438"/>
    </source>
</evidence>
<dbReference type="PANTHER" id="PTHR45453">
    <property type="entry name" value="PHOSPHATE REGULON SENSOR PROTEIN PHOR"/>
    <property type="match status" value="1"/>
</dbReference>
<dbReference type="Pfam" id="PF00512">
    <property type="entry name" value="HisKA"/>
    <property type="match status" value="1"/>
</dbReference>
<comment type="function">
    <text evidence="17">Member of the two-component regulatory system PhoR/PhoB involved in the phosphate regulon genes expression. PhoR may function as a membrane-associated protein kinase that phosphorylates PhoB in response to environmental signals.</text>
</comment>
<keyword evidence="13" id="KW-0067">ATP-binding</keyword>
<keyword evidence="22" id="KW-1185">Reference proteome</keyword>
<dbReference type="EMBL" id="JAUZQE010000018">
    <property type="protein sequence ID" value="MDR4126128.1"/>
    <property type="molecule type" value="Genomic_DNA"/>
</dbReference>
<protein>
    <recommendedName>
        <fullName evidence="4">Phosphate regulon sensor protein PhoR</fullName>
        <ecNumber evidence="3">2.7.13.3</ecNumber>
    </recommendedName>
</protein>
<evidence type="ECO:0000259" key="20">
    <source>
        <dbReference type="PROSITE" id="PS50112"/>
    </source>
</evidence>
<keyword evidence="15" id="KW-0902">Two-component regulatory system</keyword>
<evidence type="ECO:0000256" key="16">
    <source>
        <dbReference type="ARBA" id="ARBA00023136"/>
    </source>
</evidence>
<keyword evidence="6" id="KW-1003">Cell membrane</keyword>
<dbReference type="SMART" id="SM00388">
    <property type="entry name" value="HisKA"/>
    <property type="match status" value="1"/>
</dbReference>
<dbReference type="InterPro" id="IPR036097">
    <property type="entry name" value="HisK_dim/P_sf"/>
</dbReference>
<keyword evidence="14" id="KW-1133">Transmembrane helix</keyword>
<dbReference type="Gene3D" id="1.10.287.130">
    <property type="match status" value="1"/>
</dbReference>
<dbReference type="RefSeq" id="WP_347287086.1">
    <property type="nucleotide sequence ID" value="NZ_JAUZQE010000018.1"/>
</dbReference>
<dbReference type="SMART" id="SM00091">
    <property type="entry name" value="PAS"/>
    <property type="match status" value="1"/>
</dbReference>
<keyword evidence="5" id="KW-0813">Transport</keyword>
<dbReference type="PROSITE" id="PS50112">
    <property type="entry name" value="PAS"/>
    <property type="match status" value="1"/>
</dbReference>
<reference evidence="21 22" key="1">
    <citation type="submission" date="2023-08" db="EMBL/GenBank/DDBJ databases">
        <title>Alcaligenaceae gen. nov., a novel taxon isolated from the sludge of Yixing Pesticide Factory.</title>
        <authorList>
            <person name="Ruan L."/>
        </authorList>
    </citation>
    <scope>NUCLEOTIDE SEQUENCE [LARGE SCALE GENOMIC DNA]</scope>
    <source>
        <strain evidence="21 22">LG-2</strain>
    </source>
</reference>
<name>A0ABU1D6Z1_9BURK</name>
<keyword evidence="18" id="KW-0175">Coiled coil</keyword>
<dbReference type="InterPro" id="IPR014310">
    <property type="entry name" value="Sig_transdc_His_kinase_PhoR"/>
</dbReference>
<feature type="domain" description="Histidine kinase" evidence="19">
    <location>
        <begin position="208"/>
        <end position="426"/>
    </location>
</feature>
<keyword evidence="16" id="KW-0472">Membrane</keyword>
<dbReference type="InterPro" id="IPR036890">
    <property type="entry name" value="HATPase_C_sf"/>
</dbReference>
<dbReference type="InterPro" id="IPR013767">
    <property type="entry name" value="PAS_fold"/>
</dbReference>
<evidence type="ECO:0000256" key="8">
    <source>
        <dbReference type="ARBA" id="ARBA00022592"/>
    </source>
</evidence>
<dbReference type="InterPro" id="IPR005467">
    <property type="entry name" value="His_kinase_dom"/>
</dbReference>
<dbReference type="InterPro" id="IPR035965">
    <property type="entry name" value="PAS-like_dom_sf"/>
</dbReference>
<dbReference type="Gene3D" id="3.30.450.20">
    <property type="entry name" value="PAS domain"/>
    <property type="match status" value="1"/>
</dbReference>
<accession>A0ABU1D6Z1</accession>
<evidence type="ECO:0000256" key="5">
    <source>
        <dbReference type="ARBA" id="ARBA00022448"/>
    </source>
</evidence>
<dbReference type="InterPro" id="IPR003661">
    <property type="entry name" value="HisK_dim/P_dom"/>
</dbReference>
<comment type="caution">
    <text evidence="21">The sequence shown here is derived from an EMBL/GenBank/DDBJ whole genome shotgun (WGS) entry which is preliminary data.</text>
</comment>
<dbReference type="SMART" id="SM00387">
    <property type="entry name" value="HATPase_c"/>
    <property type="match status" value="1"/>
</dbReference>
<evidence type="ECO:0000256" key="18">
    <source>
        <dbReference type="SAM" id="Coils"/>
    </source>
</evidence>
<evidence type="ECO:0000256" key="17">
    <source>
        <dbReference type="ARBA" id="ARBA00025207"/>
    </source>
</evidence>
<keyword evidence="9" id="KW-0808">Transferase</keyword>
<evidence type="ECO:0000256" key="11">
    <source>
        <dbReference type="ARBA" id="ARBA00022741"/>
    </source>
</evidence>
<dbReference type="SUPFAM" id="SSF47384">
    <property type="entry name" value="Homodimeric domain of signal transducing histidine kinase"/>
    <property type="match status" value="1"/>
</dbReference>
<dbReference type="InterPro" id="IPR050351">
    <property type="entry name" value="BphY/WalK/GraS-like"/>
</dbReference>
<evidence type="ECO:0000256" key="13">
    <source>
        <dbReference type="ARBA" id="ARBA00022840"/>
    </source>
</evidence>